<dbReference type="Pfam" id="PF05036">
    <property type="entry name" value="SPOR"/>
    <property type="match status" value="1"/>
</dbReference>
<dbReference type="AlphaFoldDB" id="A0A523UPE0"/>
<evidence type="ECO:0000259" key="1">
    <source>
        <dbReference type="PROSITE" id="PS51724"/>
    </source>
</evidence>
<dbReference type="PROSITE" id="PS51257">
    <property type="entry name" value="PROKAR_LIPOPROTEIN"/>
    <property type="match status" value="1"/>
</dbReference>
<dbReference type="InterPro" id="IPR036680">
    <property type="entry name" value="SPOR-like_sf"/>
</dbReference>
<name>A0A523UPE0_UNCT6</name>
<evidence type="ECO:0000313" key="2">
    <source>
        <dbReference type="EMBL" id="TET44376.1"/>
    </source>
</evidence>
<comment type="caution">
    <text evidence="2">The sequence shown here is derived from an EMBL/GenBank/DDBJ whole genome shotgun (WGS) entry which is preliminary data.</text>
</comment>
<organism evidence="2 3">
    <name type="scientific">candidate division TA06 bacterium</name>
    <dbReference type="NCBI Taxonomy" id="2250710"/>
    <lineage>
        <taxon>Bacteria</taxon>
        <taxon>Bacteria division TA06</taxon>
    </lineage>
</organism>
<dbReference type="EMBL" id="SOJN01000127">
    <property type="protein sequence ID" value="TET44376.1"/>
    <property type="molecule type" value="Genomic_DNA"/>
</dbReference>
<evidence type="ECO:0000313" key="3">
    <source>
        <dbReference type="Proteomes" id="UP000315525"/>
    </source>
</evidence>
<feature type="domain" description="SPOR" evidence="1">
    <location>
        <begin position="67"/>
        <end position="143"/>
    </location>
</feature>
<dbReference type="InterPro" id="IPR007730">
    <property type="entry name" value="SPOR-like_dom"/>
</dbReference>
<sequence>MNPKHLVLLIIFVIGALMVTSCAKKPEVGEPTEELPVLVEEEPVEEFPESFVVEEVPPEEIEAPTVPAETYGYRVQIGAFMSQSNAELFAAAARTNLTGNVYVEQIPPWHKVRVGDLLSREEAEMLKAKVLQLGYPGSFIVETMVKLGL</sequence>
<dbReference type="Proteomes" id="UP000315525">
    <property type="component" value="Unassembled WGS sequence"/>
</dbReference>
<dbReference type="PROSITE" id="PS51724">
    <property type="entry name" value="SPOR"/>
    <property type="match status" value="1"/>
</dbReference>
<dbReference type="Gene3D" id="3.30.70.1070">
    <property type="entry name" value="Sporulation related repeat"/>
    <property type="match status" value="1"/>
</dbReference>
<protein>
    <submittedName>
        <fullName evidence="2">SPOR domain-containing protein</fullName>
    </submittedName>
</protein>
<dbReference type="GO" id="GO:0042834">
    <property type="term" value="F:peptidoglycan binding"/>
    <property type="evidence" value="ECO:0007669"/>
    <property type="project" value="InterPro"/>
</dbReference>
<gene>
    <name evidence="2" type="ORF">E3J62_10500</name>
</gene>
<reference evidence="2 3" key="1">
    <citation type="submission" date="2019-03" db="EMBL/GenBank/DDBJ databases">
        <title>Metabolic potential of uncultured bacteria and archaea associated with petroleum seepage in deep-sea sediments.</title>
        <authorList>
            <person name="Dong X."/>
            <person name="Hubert C."/>
        </authorList>
    </citation>
    <scope>NUCLEOTIDE SEQUENCE [LARGE SCALE GENOMIC DNA]</scope>
    <source>
        <strain evidence="2">E44_bin18</strain>
    </source>
</reference>
<dbReference type="SUPFAM" id="SSF110997">
    <property type="entry name" value="Sporulation related repeat"/>
    <property type="match status" value="1"/>
</dbReference>
<accession>A0A523UPE0</accession>
<proteinExistence type="predicted"/>